<name>A0A4Q0XYA5_9BACT</name>
<evidence type="ECO:0000256" key="2">
    <source>
        <dbReference type="ARBA" id="ARBA00022857"/>
    </source>
</evidence>
<dbReference type="PRINTS" id="PR00069">
    <property type="entry name" value="ALDKETRDTASE"/>
</dbReference>
<dbReference type="STRING" id="877500.GCA_000935065_00277"/>
<accession>A0A4Q0XYA5</accession>
<sequence>MKVPNMIYGTAWKKEKTALFVEQALLSGFKGIDTACQPKHYQENLVGQGLLKAFEKGVKKEEIYLQTKFTPIDGQDRNNMPYLLNDSLEVQIEKSFEISKKNLKTDFIDSYILHSPIFPGSKLLKAWEVMSSFCENTEVGQLGISNCYDLDVLKYLYEKVEIKPSILQNRFFAQTSYDKQLRQWCTERGIIYESFWSLTANPHILASTVVNKLSLKYKRSEALIFYKYLNQRKIIPLNGTTSLEHMKDDLKIAEFSLEDNELEKIDKLLE</sequence>
<evidence type="ECO:0000256" key="1">
    <source>
        <dbReference type="ARBA" id="ARBA00007905"/>
    </source>
</evidence>
<dbReference type="Gene3D" id="3.20.20.100">
    <property type="entry name" value="NADP-dependent oxidoreductase domain"/>
    <property type="match status" value="1"/>
</dbReference>
<dbReference type="SUPFAM" id="SSF51430">
    <property type="entry name" value="NAD(P)-linked oxidoreductase"/>
    <property type="match status" value="1"/>
</dbReference>
<dbReference type="GO" id="GO:0016616">
    <property type="term" value="F:oxidoreductase activity, acting on the CH-OH group of donors, NAD or NADP as acceptor"/>
    <property type="evidence" value="ECO:0007669"/>
    <property type="project" value="UniProtKB-ARBA"/>
</dbReference>
<dbReference type="InterPro" id="IPR036812">
    <property type="entry name" value="NAD(P)_OxRdtase_dom_sf"/>
</dbReference>
<dbReference type="AlphaFoldDB" id="A0A4Q0XYA5"/>
<dbReference type="CDD" id="cd19071">
    <property type="entry name" value="AKR_AKR1-5-like"/>
    <property type="match status" value="1"/>
</dbReference>
<evidence type="ECO:0000259" key="4">
    <source>
        <dbReference type="Pfam" id="PF00248"/>
    </source>
</evidence>
<keyword evidence="2" id="KW-0521">NADP</keyword>
<reference evidence="5 6" key="1">
    <citation type="submission" date="2017-10" db="EMBL/GenBank/DDBJ databases">
        <title>Genomics of the genus Arcobacter.</title>
        <authorList>
            <person name="Perez-Cataluna A."/>
            <person name="Figueras M.J."/>
        </authorList>
    </citation>
    <scope>NUCLEOTIDE SEQUENCE [LARGE SCALE GENOMIC DNA]</scope>
    <source>
        <strain evidence="5 6">DSM 24636</strain>
    </source>
</reference>
<dbReference type="PANTHER" id="PTHR43827">
    <property type="entry name" value="2,5-DIKETO-D-GLUCONIC ACID REDUCTASE"/>
    <property type="match status" value="1"/>
</dbReference>
<dbReference type="InterPro" id="IPR023210">
    <property type="entry name" value="NADP_OxRdtase_dom"/>
</dbReference>
<comment type="caution">
    <text evidence="5">The sequence shown here is derived from an EMBL/GenBank/DDBJ whole genome shotgun (WGS) entry which is preliminary data.</text>
</comment>
<dbReference type="PANTHER" id="PTHR43827:SF3">
    <property type="entry name" value="NADP-DEPENDENT OXIDOREDUCTASE DOMAIN-CONTAINING PROTEIN"/>
    <property type="match status" value="1"/>
</dbReference>
<feature type="domain" description="NADP-dependent oxidoreductase" evidence="4">
    <location>
        <begin position="12"/>
        <end position="269"/>
    </location>
</feature>
<organism evidence="5 6">
    <name type="scientific">Halarcobacter anaerophilus</name>
    <dbReference type="NCBI Taxonomy" id="877500"/>
    <lineage>
        <taxon>Bacteria</taxon>
        <taxon>Pseudomonadati</taxon>
        <taxon>Campylobacterota</taxon>
        <taxon>Epsilonproteobacteria</taxon>
        <taxon>Campylobacterales</taxon>
        <taxon>Arcobacteraceae</taxon>
        <taxon>Halarcobacter</taxon>
    </lineage>
</organism>
<dbReference type="OrthoDB" id="5328358at2"/>
<dbReference type="Proteomes" id="UP000290191">
    <property type="component" value="Unassembled WGS sequence"/>
</dbReference>
<gene>
    <name evidence="5" type="ORF">CRV06_14365</name>
</gene>
<dbReference type="EMBL" id="PDKO01000018">
    <property type="protein sequence ID" value="RXJ61279.1"/>
    <property type="molecule type" value="Genomic_DNA"/>
</dbReference>
<keyword evidence="6" id="KW-1185">Reference proteome</keyword>
<dbReference type="Pfam" id="PF00248">
    <property type="entry name" value="Aldo_ket_red"/>
    <property type="match status" value="1"/>
</dbReference>
<protein>
    <submittedName>
        <fullName evidence="5">Aldo/keto reductase</fullName>
    </submittedName>
</protein>
<comment type="similarity">
    <text evidence="1">Belongs to the aldo/keto reductase family.</text>
</comment>
<evidence type="ECO:0000256" key="3">
    <source>
        <dbReference type="ARBA" id="ARBA00023002"/>
    </source>
</evidence>
<dbReference type="InterPro" id="IPR020471">
    <property type="entry name" value="AKR"/>
</dbReference>
<evidence type="ECO:0000313" key="5">
    <source>
        <dbReference type="EMBL" id="RXJ61279.1"/>
    </source>
</evidence>
<evidence type="ECO:0000313" key="6">
    <source>
        <dbReference type="Proteomes" id="UP000290191"/>
    </source>
</evidence>
<proteinExistence type="inferred from homology"/>
<keyword evidence="3" id="KW-0560">Oxidoreductase</keyword>